<evidence type="ECO:0000313" key="3">
    <source>
        <dbReference type="Proteomes" id="UP000321933"/>
    </source>
</evidence>
<proteinExistence type="predicted"/>
<dbReference type="Proteomes" id="UP000321933">
    <property type="component" value="Unassembled WGS sequence"/>
</dbReference>
<dbReference type="AlphaFoldDB" id="A0A5C8ZZT4"/>
<feature type="region of interest" description="Disordered" evidence="1">
    <location>
        <begin position="261"/>
        <end position="380"/>
    </location>
</feature>
<evidence type="ECO:0000256" key="1">
    <source>
        <dbReference type="SAM" id="MobiDB-lite"/>
    </source>
</evidence>
<gene>
    <name evidence="2" type="ORF">FVW59_05575</name>
</gene>
<feature type="compositionally biased region" description="Polar residues" evidence="1">
    <location>
        <begin position="287"/>
        <end position="299"/>
    </location>
</feature>
<dbReference type="EMBL" id="VRYZ01000002">
    <property type="protein sequence ID" value="TXS93309.1"/>
    <property type="molecule type" value="Genomic_DNA"/>
</dbReference>
<feature type="compositionally biased region" description="Basic and acidic residues" evidence="1">
    <location>
        <begin position="319"/>
        <end position="336"/>
    </location>
</feature>
<accession>A0A5C8ZZT4</accession>
<evidence type="ECO:0000313" key="2">
    <source>
        <dbReference type="EMBL" id="TXS93309.1"/>
    </source>
</evidence>
<protein>
    <submittedName>
        <fullName evidence="2">Uncharacterized protein</fullName>
    </submittedName>
</protein>
<organism evidence="2 3">
    <name type="scientific">Parahaliea aestuarii</name>
    <dbReference type="NCBI Taxonomy" id="1852021"/>
    <lineage>
        <taxon>Bacteria</taxon>
        <taxon>Pseudomonadati</taxon>
        <taxon>Pseudomonadota</taxon>
        <taxon>Gammaproteobacteria</taxon>
        <taxon>Cellvibrionales</taxon>
        <taxon>Halieaceae</taxon>
        <taxon>Parahaliea</taxon>
    </lineage>
</organism>
<comment type="caution">
    <text evidence="2">The sequence shown here is derived from an EMBL/GenBank/DDBJ whole genome shotgun (WGS) entry which is preliminary data.</text>
</comment>
<dbReference type="RefSeq" id="WP_148063245.1">
    <property type="nucleotide sequence ID" value="NZ_VRYZ01000002.1"/>
</dbReference>
<dbReference type="OrthoDB" id="9757917at2"/>
<name>A0A5C8ZZT4_9GAMM</name>
<reference evidence="2 3" key="1">
    <citation type="submission" date="2019-08" db="EMBL/GenBank/DDBJ databases">
        <title>Parahaliea maris sp. nov., isolated from the surface seawater.</title>
        <authorList>
            <person name="Liu Y."/>
        </authorList>
    </citation>
    <scope>NUCLEOTIDE SEQUENCE [LARGE SCALE GENOMIC DNA]</scope>
    <source>
        <strain evidence="2 3">S2-26</strain>
    </source>
</reference>
<sequence>MQRNTAENTITFSTDDLVLFRQSPFASWMERLTLENPRHGIPPDAGSVAPLSVTRPQNAFAATLRASGRRFVQIDWEPGAHQRSAATLEAMRRGIDFIVDGQLTVGPLSDSVNLLMRTSGFSELGDYLYLPCDTTGKHGADAGFRLCFAADLLHSLQGQLPPQLIEIRRGEELNALEAERHIYYYRAVKQRFMLAQRNFRKHRMPDPSESASCGRWYTCANEVLRQRLHQRREPGESRADQQFAEAVADTQVAIAAAAPERRVAAGQGGTTVETTGGTLAEQARTLAGQTVASRDTGTSAPAPRLEPLAFIAESPRPPELMRDRSGGDTVEREVTRRARPAPGPGLETGDHEAEVAQQPLASLVDADTPLPHPLDTPGFNVTAYRRPARTAPPHQAFSAILRTGDDEEAGADSESELR</sequence>
<keyword evidence="3" id="KW-1185">Reference proteome</keyword>